<proteinExistence type="predicted"/>
<gene>
    <name evidence="1" type="ORF">GCM10022257_09780</name>
</gene>
<evidence type="ECO:0000313" key="2">
    <source>
        <dbReference type="Proteomes" id="UP001500027"/>
    </source>
</evidence>
<accession>A0ABP8E9I7</accession>
<dbReference type="EMBL" id="BAABAV010000001">
    <property type="protein sequence ID" value="GAA4268877.1"/>
    <property type="molecule type" value="Genomic_DNA"/>
</dbReference>
<keyword evidence="2" id="KW-1185">Reference proteome</keyword>
<evidence type="ECO:0000313" key="1">
    <source>
        <dbReference type="EMBL" id="GAA4268877.1"/>
    </source>
</evidence>
<name>A0ABP8E9I7_9FLAO</name>
<reference evidence="2" key="1">
    <citation type="journal article" date="2019" name="Int. J. Syst. Evol. Microbiol.">
        <title>The Global Catalogue of Microorganisms (GCM) 10K type strain sequencing project: providing services to taxonomists for standard genome sequencing and annotation.</title>
        <authorList>
            <consortium name="The Broad Institute Genomics Platform"/>
            <consortium name="The Broad Institute Genome Sequencing Center for Infectious Disease"/>
            <person name="Wu L."/>
            <person name="Ma J."/>
        </authorList>
    </citation>
    <scope>NUCLEOTIDE SEQUENCE [LARGE SCALE GENOMIC DNA]</scope>
    <source>
        <strain evidence="2">JCM 17452</strain>
    </source>
</reference>
<sequence>MVNTEFGQNPSVSLKNSASFFVSKSWSADNGVTKGMVLFFNSIFEATINKK</sequence>
<dbReference type="Proteomes" id="UP001500027">
    <property type="component" value="Unassembled WGS sequence"/>
</dbReference>
<organism evidence="1 2">
    <name type="scientific">Hyunsoonleella aestuarii</name>
    <dbReference type="NCBI Taxonomy" id="912802"/>
    <lineage>
        <taxon>Bacteria</taxon>
        <taxon>Pseudomonadati</taxon>
        <taxon>Bacteroidota</taxon>
        <taxon>Flavobacteriia</taxon>
        <taxon>Flavobacteriales</taxon>
        <taxon>Flavobacteriaceae</taxon>
    </lineage>
</organism>
<protein>
    <submittedName>
        <fullName evidence="1">Uncharacterized protein</fullName>
    </submittedName>
</protein>
<comment type="caution">
    <text evidence="1">The sequence shown here is derived from an EMBL/GenBank/DDBJ whole genome shotgun (WGS) entry which is preliminary data.</text>
</comment>